<feature type="domain" description="DUF4142" evidence="3">
    <location>
        <begin position="40"/>
        <end position="175"/>
    </location>
</feature>
<feature type="compositionally biased region" description="Basic residues" evidence="1">
    <location>
        <begin position="182"/>
        <end position="193"/>
    </location>
</feature>
<dbReference type="InterPro" id="IPR012347">
    <property type="entry name" value="Ferritin-like"/>
</dbReference>
<evidence type="ECO:0000256" key="2">
    <source>
        <dbReference type="SAM" id="SignalP"/>
    </source>
</evidence>
<keyword evidence="2" id="KW-0732">Signal</keyword>
<dbReference type="EMBL" id="WOSW01000003">
    <property type="protein sequence ID" value="NHO31599.1"/>
    <property type="molecule type" value="Genomic_DNA"/>
</dbReference>
<dbReference type="RefSeq" id="WP_173576192.1">
    <property type="nucleotide sequence ID" value="NZ_WOSW01000003.1"/>
</dbReference>
<accession>A0ABX0K5E3</accession>
<organism evidence="4 5">
    <name type="scientific">Acetobacter fallax</name>
    <dbReference type="NCBI Taxonomy" id="1737473"/>
    <lineage>
        <taxon>Bacteria</taxon>
        <taxon>Pseudomonadati</taxon>
        <taxon>Pseudomonadota</taxon>
        <taxon>Alphaproteobacteria</taxon>
        <taxon>Acetobacterales</taxon>
        <taxon>Acetobacteraceae</taxon>
        <taxon>Acetobacter</taxon>
    </lineage>
</organism>
<evidence type="ECO:0000313" key="4">
    <source>
        <dbReference type="EMBL" id="NHO31599.1"/>
    </source>
</evidence>
<gene>
    <name evidence="4" type="ORF">GOB84_03295</name>
</gene>
<feature type="region of interest" description="Disordered" evidence="1">
    <location>
        <begin position="172"/>
        <end position="193"/>
    </location>
</feature>
<feature type="signal peptide" evidence="2">
    <location>
        <begin position="1"/>
        <end position="20"/>
    </location>
</feature>
<dbReference type="Pfam" id="PF13628">
    <property type="entry name" value="DUF4142"/>
    <property type="match status" value="1"/>
</dbReference>
<evidence type="ECO:0000256" key="1">
    <source>
        <dbReference type="SAM" id="MobiDB-lite"/>
    </source>
</evidence>
<dbReference type="Gene3D" id="1.20.1260.10">
    <property type="match status" value="1"/>
</dbReference>
<evidence type="ECO:0000259" key="3">
    <source>
        <dbReference type="Pfam" id="PF13628"/>
    </source>
</evidence>
<dbReference type="PROSITE" id="PS51257">
    <property type="entry name" value="PROKAR_LIPOPROTEIN"/>
    <property type="match status" value="1"/>
</dbReference>
<reference evidence="4 5" key="1">
    <citation type="journal article" date="2020" name="Int. J. Syst. Evol. Microbiol.">
        <title>Novel acetic acid bacteria from cider fermentations: Acetobacter conturbans sp. nov. and Acetobacter fallax sp. nov.</title>
        <authorList>
            <person name="Sombolestani A.S."/>
            <person name="Cleenwerck I."/>
            <person name="Cnockaert M."/>
            <person name="Borremans W."/>
            <person name="Wieme A.D."/>
            <person name="De Vuyst L."/>
            <person name="Vandamme P."/>
        </authorList>
    </citation>
    <scope>NUCLEOTIDE SEQUENCE [LARGE SCALE GENOMIC DNA]</scope>
    <source>
        <strain evidence="4 5">LMG 1637</strain>
    </source>
</reference>
<dbReference type="InterPro" id="IPR025419">
    <property type="entry name" value="DUF4142"/>
</dbReference>
<keyword evidence="5" id="KW-1185">Reference proteome</keyword>
<protein>
    <submittedName>
        <fullName evidence="4">DUF4142 domain-containing protein</fullName>
    </submittedName>
</protein>
<evidence type="ECO:0000313" key="5">
    <source>
        <dbReference type="Proteomes" id="UP000615326"/>
    </source>
</evidence>
<sequence length="193" mass="19869">MNTVSKITILAALTMLGACSAITGPVAPPAPPPPSALSTSDATFVQNASEINLVEVALGKAAATSAENAGVKSYAAAQVSDHTAAENRLSAIASSHGVTLATAPNADDQKIITTMAALKNSAFDQAYLSRMVANHKAALPVMTSEASTSTDIDLKSYAEDNSATVQKHLTAAEALENPGHHAVTHSRRHKRKS</sequence>
<dbReference type="PANTHER" id="PTHR38593">
    <property type="entry name" value="BLR2558 PROTEIN"/>
    <property type="match status" value="1"/>
</dbReference>
<proteinExistence type="predicted"/>
<feature type="chain" id="PRO_5045617704" evidence="2">
    <location>
        <begin position="21"/>
        <end position="193"/>
    </location>
</feature>
<dbReference type="Proteomes" id="UP000615326">
    <property type="component" value="Unassembled WGS sequence"/>
</dbReference>
<dbReference type="PANTHER" id="PTHR38593:SF1">
    <property type="entry name" value="BLR2558 PROTEIN"/>
    <property type="match status" value="1"/>
</dbReference>
<comment type="caution">
    <text evidence="4">The sequence shown here is derived from an EMBL/GenBank/DDBJ whole genome shotgun (WGS) entry which is preliminary data.</text>
</comment>
<name>A0ABX0K5E3_9PROT</name>